<evidence type="ECO:0000313" key="2">
    <source>
        <dbReference type="EMBL" id="AKD05003.1"/>
    </source>
</evidence>
<feature type="transmembrane region" description="Helical" evidence="1">
    <location>
        <begin position="45"/>
        <end position="66"/>
    </location>
</feature>
<keyword evidence="1" id="KW-1133">Transmembrane helix</keyword>
<reference evidence="2 3" key="1">
    <citation type="journal article" date="2015" name="Sci. Rep.">
        <title>Unraveling adaptation of Pontibacter korlensis to radiation and infertility in desert through complete genome and comparative transcriptomic analysis.</title>
        <authorList>
            <person name="Dai J."/>
            <person name="Dai W."/>
            <person name="Qiu C."/>
            <person name="Yang Z."/>
            <person name="Zhang Y."/>
            <person name="Zhou M."/>
            <person name="Zhang L."/>
            <person name="Fang C."/>
            <person name="Gao Q."/>
            <person name="Yang Q."/>
            <person name="Li X."/>
            <person name="Wang Z."/>
            <person name="Wang Z."/>
            <person name="Jia Z."/>
            <person name="Chen X."/>
        </authorList>
    </citation>
    <scope>NUCLEOTIDE SEQUENCE [LARGE SCALE GENOMIC DNA]</scope>
    <source>
        <strain evidence="2 3">X14-1T</strain>
    </source>
</reference>
<evidence type="ECO:0000313" key="3">
    <source>
        <dbReference type="Proteomes" id="UP000033109"/>
    </source>
</evidence>
<evidence type="ECO:0008006" key="4">
    <source>
        <dbReference type="Google" id="ProtNLM"/>
    </source>
</evidence>
<sequence length="75" mass="8558">MEEGAEVFLGLGLIGLVLGLVILILYIWSIIWAYRDAKRRRRPGILIAIMVAFVAWPIGLIIWLIIRPSVFERPV</sequence>
<organism evidence="2 3">
    <name type="scientific">Pontibacter korlensis</name>
    <dbReference type="NCBI Taxonomy" id="400092"/>
    <lineage>
        <taxon>Bacteria</taxon>
        <taxon>Pseudomonadati</taxon>
        <taxon>Bacteroidota</taxon>
        <taxon>Cytophagia</taxon>
        <taxon>Cytophagales</taxon>
        <taxon>Hymenobacteraceae</taxon>
        <taxon>Pontibacter</taxon>
    </lineage>
</organism>
<feature type="transmembrane region" description="Helical" evidence="1">
    <location>
        <begin position="12"/>
        <end position="33"/>
    </location>
</feature>
<gene>
    <name evidence="2" type="ORF">PKOR_20375</name>
</gene>
<dbReference type="Proteomes" id="UP000033109">
    <property type="component" value="Chromosome"/>
</dbReference>
<keyword evidence="3" id="KW-1185">Reference proteome</keyword>
<dbReference type="EMBL" id="CP009621">
    <property type="protein sequence ID" value="AKD05003.1"/>
    <property type="molecule type" value="Genomic_DNA"/>
</dbReference>
<name>A0A0E3ZIC3_9BACT</name>
<dbReference type="RefSeq" id="WP_046313125.1">
    <property type="nucleotide sequence ID" value="NZ_CBCSCY010000039.1"/>
</dbReference>
<dbReference type="AlphaFoldDB" id="A0A0E3ZIC3"/>
<keyword evidence="1" id="KW-0812">Transmembrane</keyword>
<protein>
    <recommendedName>
        <fullName evidence="4">Cardiolipin synthase N-terminal domain-containing protein</fullName>
    </recommendedName>
</protein>
<dbReference type="HOGENOM" id="CLU_2684271_0_0_10"/>
<proteinExistence type="predicted"/>
<evidence type="ECO:0000256" key="1">
    <source>
        <dbReference type="SAM" id="Phobius"/>
    </source>
</evidence>
<dbReference type="OrthoDB" id="854114at2"/>
<accession>A0A0E3ZIC3</accession>
<dbReference type="KEGG" id="pko:PKOR_20375"/>
<dbReference type="PATRIC" id="fig|400092.3.peg.4471"/>
<keyword evidence="1" id="KW-0472">Membrane</keyword>